<accession>A0A0A9GLJ1</accession>
<protein>
    <submittedName>
        <fullName evidence="3">Uncharacterized protein</fullName>
    </submittedName>
</protein>
<evidence type="ECO:0000313" key="3">
    <source>
        <dbReference type="EMBL" id="JAE24279.1"/>
    </source>
</evidence>
<evidence type="ECO:0000256" key="2">
    <source>
        <dbReference type="ARBA" id="ARBA00022604"/>
    </source>
</evidence>
<reference evidence="3" key="1">
    <citation type="submission" date="2014-09" db="EMBL/GenBank/DDBJ databases">
        <authorList>
            <person name="Magalhaes I.L.F."/>
            <person name="Oliveira U."/>
            <person name="Santos F.R."/>
            <person name="Vidigal T.H.D.A."/>
            <person name="Brescovit A.D."/>
            <person name="Santos A.J."/>
        </authorList>
    </citation>
    <scope>NUCLEOTIDE SEQUENCE</scope>
    <source>
        <tissue evidence="3">Shoot tissue taken approximately 20 cm above the soil surface</tissue>
    </source>
</reference>
<keyword evidence="2" id="KW-0341">Growth regulation</keyword>
<dbReference type="EMBL" id="GBRH01173617">
    <property type="protein sequence ID" value="JAE24279.1"/>
    <property type="molecule type" value="Transcribed_RNA"/>
</dbReference>
<dbReference type="AlphaFoldDB" id="A0A0A9GLJ1"/>
<organism evidence="3">
    <name type="scientific">Arundo donax</name>
    <name type="common">Giant reed</name>
    <name type="synonym">Donax arundinaceus</name>
    <dbReference type="NCBI Taxonomy" id="35708"/>
    <lineage>
        <taxon>Eukaryota</taxon>
        <taxon>Viridiplantae</taxon>
        <taxon>Streptophyta</taxon>
        <taxon>Embryophyta</taxon>
        <taxon>Tracheophyta</taxon>
        <taxon>Spermatophyta</taxon>
        <taxon>Magnoliopsida</taxon>
        <taxon>Liliopsida</taxon>
        <taxon>Poales</taxon>
        <taxon>Poaceae</taxon>
        <taxon>PACMAD clade</taxon>
        <taxon>Arundinoideae</taxon>
        <taxon>Arundineae</taxon>
        <taxon>Arundo</taxon>
    </lineage>
</organism>
<keyword evidence="1" id="KW-0813">Transport</keyword>
<name>A0A0A9GLJ1_ARUDO</name>
<dbReference type="InterPro" id="IPR007930">
    <property type="entry name" value="DUF724"/>
</dbReference>
<dbReference type="Pfam" id="PF05266">
    <property type="entry name" value="DUF724"/>
    <property type="match status" value="1"/>
</dbReference>
<sequence>MAEYAVESSQSINKSSVNKLFPTDVSNSTEAEHGSRLTAPEDAMSKCVASRTHDSYCSLLQRSLVVHESTIADRSSESLTIENLPFLKSSPMWAHIEEMEILKKVPQQPHFHLFKQLGLELCEAMALGLMVFFANLAENIKNLNIQDENALFEEKMKGLCLLEKHALGNTAAHKEESYPTMGCN</sequence>
<reference evidence="3" key="2">
    <citation type="journal article" date="2015" name="Data Brief">
        <title>Shoot transcriptome of the giant reed, Arundo donax.</title>
        <authorList>
            <person name="Barrero R.A."/>
            <person name="Guerrero F.D."/>
            <person name="Moolhuijzen P."/>
            <person name="Goolsby J.A."/>
            <person name="Tidwell J."/>
            <person name="Bellgard S.E."/>
            <person name="Bellgard M.I."/>
        </authorList>
    </citation>
    <scope>NUCLEOTIDE SEQUENCE</scope>
    <source>
        <tissue evidence="3">Shoot tissue taken approximately 20 cm above the soil surface</tissue>
    </source>
</reference>
<proteinExistence type="predicted"/>
<evidence type="ECO:0000256" key="1">
    <source>
        <dbReference type="ARBA" id="ARBA00022448"/>
    </source>
</evidence>